<dbReference type="Pfam" id="PF02458">
    <property type="entry name" value="Transferase"/>
    <property type="match status" value="1"/>
</dbReference>
<accession>A0AAV0IWD9</accession>
<evidence type="ECO:0000256" key="1">
    <source>
        <dbReference type="ARBA" id="ARBA00009861"/>
    </source>
</evidence>
<dbReference type="Proteomes" id="UP001154282">
    <property type="component" value="Unassembled WGS sequence"/>
</dbReference>
<dbReference type="EMBL" id="CAMGYJ010000004">
    <property type="protein sequence ID" value="CAI0400656.1"/>
    <property type="molecule type" value="Genomic_DNA"/>
</dbReference>
<evidence type="ECO:0000313" key="2">
    <source>
        <dbReference type="EMBL" id="CAI0400656.1"/>
    </source>
</evidence>
<dbReference type="GO" id="GO:0016747">
    <property type="term" value="F:acyltransferase activity, transferring groups other than amino-acyl groups"/>
    <property type="evidence" value="ECO:0007669"/>
    <property type="project" value="TreeGrafter"/>
</dbReference>
<sequence length="473" mass="51934">MAMMKLAVTIKESSLVKPAEATWTGRMPLSEFDMTGTITHVDLLYFYDNKSSTTCFPQNDAASDLLKDSLSRTLVTFYPLAGRLHPKGGGRLELNCNGSGAQFMEAEAETTSLDELSSWFVGADVSGNKPRPSGAEFMPLVPAVDYGSVPIGEWPLLLVQLTRFGCGGFCLGFNMCHAVADGLAAMHFFHEWARVARGEGVGGVGPVFDRRVLRGGQPPLARQPAFDPAQFDHPPVLLHDNDNGIGNAATRLKLTKTQVHTLKEMANKDLSSTLTTRPYTTYETLTAHIWRCACKARKLEPNQLTAVGVCVDARRRVDPPLPDGYFGDAVIDVKATGLSGDLVARPLGYAAGRVREATEKADSEFLWSAIEYMKNQPDLTKFQDFFEEGGEEEEEEPFFGIPNLNVTSWLRLSMLGLDFGFGKEVRMDTTFDFDGDTTLSGSQDGDGSVVISICLRSDHIDGFERCFYDDIFI</sequence>
<comment type="caution">
    <text evidence="2">The sequence shown here is derived from an EMBL/GenBank/DDBJ whole genome shotgun (WGS) entry which is preliminary data.</text>
</comment>
<dbReference type="InterPro" id="IPR050317">
    <property type="entry name" value="Plant_Fungal_Acyltransferase"/>
</dbReference>
<evidence type="ECO:0000313" key="3">
    <source>
        <dbReference type="Proteomes" id="UP001154282"/>
    </source>
</evidence>
<keyword evidence="3" id="KW-1185">Reference proteome</keyword>
<dbReference type="AlphaFoldDB" id="A0AAV0IWD9"/>
<dbReference type="Gene3D" id="3.30.559.10">
    <property type="entry name" value="Chloramphenicol acetyltransferase-like domain"/>
    <property type="match status" value="2"/>
</dbReference>
<dbReference type="PANTHER" id="PTHR31642:SF324">
    <property type="entry name" value="SPERMIDINE HYDROXYCINNAMOYL TRANSFERASE"/>
    <property type="match status" value="1"/>
</dbReference>
<comment type="similarity">
    <text evidence="1">Belongs to the plant acyltransferase family.</text>
</comment>
<organism evidence="2 3">
    <name type="scientific">Linum tenue</name>
    <dbReference type="NCBI Taxonomy" id="586396"/>
    <lineage>
        <taxon>Eukaryota</taxon>
        <taxon>Viridiplantae</taxon>
        <taxon>Streptophyta</taxon>
        <taxon>Embryophyta</taxon>
        <taxon>Tracheophyta</taxon>
        <taxon>Spermatophyta</taxon>
        <taxon>Magnoliopsida</taxon>
        <taxon>eudicotyledons</taxon>
        <taxon>Gunneridae</taxon>
        <taxon>Pentapetalae</taxon>
        <taxon>rosids</taxon>
        <taxon>fabids</taxon>
        <taxon>Malpighiales</taxon>
        <taxon>Linaceae</taxon>
        <taxon>Linum</taxon>
    </lineage>
</organism>
<reference evidence="2" key="1">
    <citation type="submission" date="2022-08" db="EMBL/GenBank/DDBJ databases">
        <authorList>
            <person name="Gutierrez-Valencia J."/>
        </authorList>
    </citation>
    <scope>NUCLEOTIDE SEQUENCE</scope>
</reference>
<protein>
    <submittedName>
        <fullName evidence="2">Uncharacterized protein</fullName>
    </submittedName>
</protein>
<gene>
    <name evidence="2" type="ORF">LITE_LOCUS10835</name>
</gene>
<dbReference type="InterPro" id="IPR023213">
    <property type="entry name" value="CAT-like_dom_sf"/>
</dbReference>
<dbReference type="PANTHER" id="PTHR31642">
    <property type="entry name" value="TRICHOTHECENE 3-O-ACETYLTRANSFERASE"/>
    <property type="match status" value="1"/>
</dbReference>
<proteinExistence type="inferred from homology"/>
<name>A0AAV0IWD9_9ROSI</name>